<reference evidence="2 3" key="1">
    <citation type="submission" date="2016-10" db="EMBL/GenBank/DDBJ databases">
        <authorList>
            <person name="de Groot N.N."/>
        </authorList>
    </citation>
    <scope>NUCLEOTIDE SEQUENCE [LARGE SCALE GENOMIC DNA]</scope>
    <source>
        <strain evidence="2 3">CGMCC 1.10267</strain>
    </source>
</reference>
<sequence length="95" mass="10116">MAKARRRAGISMLIMMIGFMAVVLVVVYRLATMTSPVAEQYGAQQIALPSGAEIVSSQIQDGLVTVTYGLDGAQAIRIFDGETGELVREIAVVAE</sequence>
<keyword evidence="1" id="KW-0472">Membrane</keyword>
<keyword evidence="3" id="KW-1185">Reference proteome</keyword>
<keyword evidence="1" id="KW-0812">Transmembrane</keyword>
<feature type="transmembrane region" description="Helical" evidence="1">
    <location>
        <begin position="12"/>
        <end position="31"/>
    </location>
</feature>
<evidence type="ECO:0000256" key="1">
    <source>
        <dbReference type="SAM" id="Phobius"/>
    </source>
</evidence>
<name>A0A1G7V394_9HYPH</name>
<dbReference type="EMBL" id="FNCS01000003">
    <property type="protein sequence ID" value="SDG54197.1"/>
    <property type="molecule type" value="Genomic_DNA"/>
</dbReference>
<evidence type="ECO:0000313" key="3">
    <source>
        <dbReference type="Proteomes" id="UP000199495"/>
    </source>
</evidence>
<keyword evidence="1" id="KW-1133">Transmembrane helix</keyword>
<evidence type="ECO:0000313" key="2">
    <source>
        <dbReference type="EMBL" id="SDG54197.1"/>
    </source>
</evidence>
<dbReference type="InterPro" id="IPR045519">
    <property type="entry name" value="DUF6476"/>
</dbReference>
<organism evidence="2 3">
    <name type="scientific">Pelagibacterium luteolum</name>
    <dbReference type="NCBI Taxonomy" id="440168"/>
    <lineage>
        <taxon>Bacteria</taxon>
        <taxon>Pseudomonadati</taxon>
        <taxon>Pseudomonadota</taxon>
        <taxon>Alphaproteobacteria</taxon>
        <taxon>Hyphomicrobiales</taxon>
        <taxon>Devosiaceae</taxon>
        <taxon>Pelagibacterium</taxon>
    </lineage>
</organism>
<dbReference type="Pfam" id="PF20082">
    <property type="entry name" value="DUF6476"/>
    <property type="match status" value="1"/>
</dbReference>
<dbReference type="AlphaFoldDB" id="A0A1G7V394"/>
<dbReference type="Proteomes" id="UP000199495">
    <property type="component" value="Unassembled WGS sequence"/>
</dbReference>
<accession>A0A1G7V394</accession>
<gene>
    <name evidence="2" type="ORF">SAMN04487974_103449</name>
</gene>
<proteinExistence type="predicted"/>
<protein>
    <submittedName>
        <fullName evidence="2">Uncharacterized protein</fullName>
    </submittedName>
</protein>